<dbReference type="InterPro" id="IPR029059">
    <property type="entry name" value="AB_hydrolase_5"/>
</dbReference>
<keyword evidence="1" id="KW-0812">Transmembrane</keyword>
<accession>A0A109UH78</accession>
<feature type="domain" description="Alpha/beta hydrolase fold-5" evidence="2">
    <location>
        <begin position="69"/>
        <end position="221"/>
    </location>
</feature>
<dbReference type="RefSeq" id="WP_067632942.1">
    <property type="nucleotide sequence ID" value="NZ_CP013213.1"/>
</dbReference>
<dbReference type="STRING" id="1514105.AOC36_07385"/>
<evidence type="ECO:0000256" key="1">
    <source>
        <dbReference type="SAM" id="Phobius"/>
    </source>
</evidence>
<organism evidence="3 4">
    <name type="scientific">Erysipelothrix larvae</name>
    <dbReference type="NCBI Taxonomy" id="1514105"/>
    <lineage>
        <taxon>Bacteria</taxon>
        <taxon>Bacillati</taxon>
        <taxon>Bacillota</taxon>
        <taxon>Erysipelotrichia</taxon>
        <taxon>Erysipelotrichales</taxon>
        <taxon>Erysipelotrichaceae</taxon>
        <taxon>Erysipelothrix</taxon>
    </lineage>
</organism>
<dbReference type="GO" id="GO:0016787">
    <property type="term" value="F:hydrolase activity"/>
    <property type="evidence" value="ECO:0007669"/>
    <property type="project" value="InterPro"/>
</dbReference>
<dbReference type="Gene3D" id="3.40.50.1820">
    <property type="entry name" value="alpha/beta hydrolase"/>
    <property type="match status" value="1"/>
</dbReference>
<proteinExistence type="predicted"/>
<dbReference type="OrthoDB" id="9780932at2"/>
<dbReference type="InterPro" id="IPR029058">
    <property type="entry name" value="AB_hydrolase_fold"/>
</dbReference>
<reference evidence="3 4" key="1">
    <citation type="submission" date="2015-10" db="EMBL/GenBank/DDBJ databases">
        <title>Erysipelothrix larvae sp. LV19 isolated from the larval gut of the rhinoceros beetle, Trypoxylus dichotomus.</title>
        <authorList>
            <person name="Lim S."/>
            <person name="Kim B.-C."/>
        </authorList>
    </citation>
    <scope>NUCLEOTIDE SEQUENCE [LARGE SCALE GENOMIC DNA]</scope>
    <source>
        <strain evidence="3 4">LV19</strain>
    </source>
</reference>
<keyword evidence="4" id="KW-1185">Reference proteome</keyword>
<keyword evidence="1" id="KW-0472">Membrane</keyword>
<name>A0A109UH78_9FIRM</name>
<dbReference type="Pfam" id="PF12695">
    <property type="entry name" value="Abhydrolase_5"/>
    <property type="match status" value="1"/>
</dbReference>
<evidence type="ECO:0000313" key="4">
    <source>
        <dbReference type="Proteomes" id="UP000063781"/>
    </source>
</evidence>
<evidence type="ECO:0000313" key="3">
    <source>
        <dbReference type="EMBL" id="AMC93811.1"/>
    </source>
</evidence>
<feature type="transmembrane region" description="Helical" evidence="1">
    <location>
        <begin position="12"/>
        <end position="30"/>
    </location>
</feature>
<keyword evidence="1" id="KW-1133">Transmembrane helix</keyword>
<dbReference type="KEGG" id="erl:AOC36_07385"/>
<evidence type="ECO:0000259" key="2">
    <source>
        <dbReference type="Pfam" id="PF12695"/>
    </source>
</evidence>
<gene>
    <name evidence="3" type="ORF">AOC36_07385</name>
</gene>
<protein>
    <recommendedName>
        <fullName evidence="2">Alpha/beta hydrolase fold-5 domain-containing protein</fullName>
    </recommendedName>
</protein>
<dbReference type="EMBL" id="CP013213">
    <property type="protein sequence ID" value="AMC93811.1"/>
    <property type="molecule type" value="Genomic_DNA"/>
</dbReference>
<dbReference type="Proteomes" id="UP000063781">
    <property type="component" value="Chromosome"/>
</dbReference>
<sequence length="239" mass="26024">MGTKNKTIKILISIFAVTTVTFIAVFYVYVSDYYRVDSSAIVSVTNSKYITRDGSITSLETSPPSTIGFIFYPGGKVESDAYLPLLNLVRNKGVKPFLVNMPFNLAVLNSNAATKVIDSNPQITTWYIGGHSLGGAMASHYFSSHTDNIDGLILLGSYTYGDVPLDRTLIIYGSEDMILDTSQITQSENVTIIEGGNHAQFGNYGPQSGDGVPTITPIEQQVMTTDIIIEFISEDTHPN</sequence>
<dbReference type="SUPFAM" id="SSF53474">
    <property type="entry name" value="alpha/beta-Hydrolases"/>
    <property type="match status" value="1"/>
</dbReference>
<dbReference type="AlphaFoldDB" id="A0A109UH78"/>